<feature type="coiled-coil region" evidence="1">
    <location>
        <begin position="667"/>
        <end position="694"/>
    </location>
</feature>
<feature type="domain" description="YhaN AAA" evidence="3">
    <location>
        <begin position="1"/>
        <end position="204"/>
    </location>
</feature>
<keyword evidence="2" id="KW-0472">Membrane</keyword>
<evidence type="ECO:0000313" key="4">
    <source>
        <dbReference type="EMBL" id="UOR13217.1"/>
    </source>
</evidence>
<gene>
    <name evidence="4" type="ORF">MUO15_06940</name>
</gene>
<dbReference type="EMBL" id="CP095075">
    <property type="protein sequence ID" value="UOR13217.1"/>
    <property type="molecule type" value="Genomic_DNA"/>
</dbReference>
<evidence type="ECO:0000259" key="3">
    <source>
        <dbReference type="Pfam" id="PF13514"/>
    </source>
</evidence>
<keyword evidence="5" id="KW-1185">Reference proteome</keyword>
<proteinExistence type="predicted"/>
<dbReference type="RefSeq" id="WP_245034681.1">
    <property type="nucleotide sequence ID" value="NZ_CP095075.1"/>
</dbReference>
<feature type="coiled-coil region" evidence="1">
    <location>
        <begin position="727"/>
        <end position="796"/>
    </location>
</feature>
<dbReference type="Proteomes" id="UP000830326">
    <property type="component" value="Chromosome"/>
</dbReference>
<accession>A0ABY4HEZ7</accession>
<keyword evidence="2" id="KW-0812">Transmembrane</keyword>
<dbReference type="InterPro" id="IPR027417">
    <property type="entry name" value="P-loop_NTPase"/>
</dbReference>
<evidence type="ECO:0000256" key="1">
    <source>
        <dbReference type="SAM" id="Coils"/>
    </source>
</evidence>
<dbReference type="SUPFAM" id="SSF52540">
    <property type="entry name" value="P-loop containing nucleoside triphosphate hydrolases"/>
    <property type="match status" value="1"/>
</dbReference>
<organism evidence="4 5">
    <name type="scientific">Halobacillus amylolyticus</name>
    <dbReference type="NCBI Taxonomy" id="2932259"/>
    <lineage>
        <taxon>Bacteria</taxon>
        <taxon>Bacillati</taxon>
        <taxon>Bacillota</taxon>
        <taxon>Bacilli</taxon>
        <taxon>Bacillales</taxon>
        <taxon>Bacillaceae</taxon>
        <taxon>Halobacillus</taxon>
    </lineage>
</organism>
<protein>
    <submittedName>
        <fullName evidence="4">AAA family ATPase</fullName>
    </submittedName>
</protein>
<keyword evidence="2" id="KW-1133">Transmembrane helix</keyword>
<keyword evidence="1" id="KW-0175">Coiled coil</keyword>
<feature type="transmembrane region" description="Helical" evidence="2">
    <location>
        <begin position="459"/>
        <end position="476"/>
    </location>
</feature>
<reference evidence="4" key="1">
    <citation type="submission" date="2022-04" db="EMBL/GenBank/DDBJ databases">
        <title>Halobacillus sp. isolated from saltern.</title>
        <authorList>
            <person name="Won M."/>
            <person name="Lee C.-M."/>
            <person name="Woen H.-Y."/>
            <person name="Kwon S.-W."/>
        </authorList>
    </citation>
    <scope>NUCLEOTIDE SEQUENCE</scope>
    <source>
        <strain evidence="4">SSHM10-5</strain>
    </source>
</reference>
<evidence type="ECO:0000313" key="5">
    <source>
        <dbReference type="Proteomes" id="UP000830326"/>
    </source>
</evidence>
<dbReference type="Pfam" id="PF13514">
    <property type="entry name" value="AAA_27"/>
    <property type="match status" value="1"/>
</dbReference>
<dbReference type="Gene3D" id="3.40.50.300">
    <property type="entry name" value="P-loop containing nucleotide triphosphate hydrolases"/>
    <property type="match status" value="2"/>
</dbReference>
<feature type="coiled-coil region" evidence="1">
    <location>
        <begin position="287"/>
        <end position="345"/>
    </location>
</feature>
<evidence type="ECO:0000256" key="2">
    <source>
        <dbReference type="SAM" id="Phobius"/>
    </source>
</evidence>
<dbReference type="PANTHER" id="PTHR41259:SF1">
    <property type="entry name" value="DOUBLE-STRAND BREAK REPAIR RAD50 ATPASE, PUTATIVE-RELATED"/>
    <property type="match status" value="1"/>
</dbReference>
<feature type="coiled-coil region" evidence="1">
    <location>
        <begin position="394"/>
        <end position="421"/>
    </location>
</feature>
<dbReference type="InterPro" id="IPR038734">
    <property type="entry name" value="YhaN_AAA"/>
</dbReference>
<feature type="transmembrane region" description="Helical" evidence="2">
    <location>
        <begin position="482"/>
        <end position="501"/>
    </location>
</feature>
<feature type="coiled-coil region" evidence="1">
    <location>
        <begin position="182"/>
        <end position="230"/>
    </location>
</feature>
<dbReference type="PANTHER" id="PTHR41259">
    <property type="entry name" value="DOUBLE-STRAND BREAK REPAIR RAD50 ATPASE, PUTATIVE-RELATED"/>
    <property type="match status" value="1"/>
</dbReference>
<feature type="coiled-coil region" evidence="1">
    <location>
        <begin position="602"/>
        <end position="636"/>
    </location>
</feature>
<sequence length="994" mass="115531">MRIQALHIYGFGKWRDFSITLPADDFVFISGDNEAGKSTIQTFILFVLFGLPPKKRLLYQPKTGGPVGGMLVIQTEDHGQVTIERVHDRNNGAAVCRLASGEERDEQFLRELTANLTQSAYQSIYSFSAEDLTGLHGLTGEDLGEVLLSVGLTGSDHIYQTNKRLEKELEERFKPKGKKPILNQQLHALEEVDKQRAASEAEVHQYQQVIEEKQDLVERLEEVEQIIQQQWLKSSSYSRLQKVLPLVQEYHQAVNTTYQEPVCTFPEHGEERLHRLQESLLPLESEQRLLLAKRKEKQQRKDQLQAESSPSLGAAITILGKKSVYEQADQDAQRLYDRIKRIKEQVGSELGELHIDEHELREYDLPFYIEETWRNLKNEAQVIDGEEGRVLADEHSLTVQKKRLEEQMEELRRRRPSEEEVAQHQKIVNSYVQAEAQDNSSQLNQIKQMIKEKKSASNRWFLSSLLFLIISGFSVFFASSLIVPFVILVISVGIAASAYFIRRTANDYSQLLGSIKQDVRSKELSESDYLQAKQLIEQNDRARGEYSYMKDRLRQLEHEALMVSEKGHNLQERKKRLEARIVEQTTVYPFLSSLKSPHWEQLYNLLKQVKDKQKEADDLEVELKDAQQVKLEIQGTLEDFYFTQNWEAGRQPISEKFADLAAWVEKQQAMTVEIERIQEEIDRYEEELLRVNDQISPHQTEKSNLLERANAKDVEQFYEQSMLVEQKKEREKQKEQLIVQIKSVLNQQDQADFEVWEKPKDPSGLAFEIEEIDRELQSLEDEQKSLQEHIAEKKHYLEFLESSEQHSKLLHQQSVEQAAFNEQAKEWAVYQIASKVLKSTKARYQEKYLPEVIRLAENFFVRLTLGKYDRLFIDQNAGHLVVQDEQGHLYTTSELSRGTADQLYVALRLALGESMSDTIQAPFIVDDAFVNFDETRRKVMMEILHSLSNKNQMIVFTYRKDLAEEWKGYFLPSGKTKSRIRSQIDSINDKMFSD</sequence>
<name>A0ABY4HEZ7_9BACI</name>